<evidence type="ECO:0000256" key="1">
    <source>
        <dbReference type="SAM" id="MobiDB-lite"/>
    </source>
</evidence>
<name>A0AAD4QW17_9BILA</name>
<proteinExistence type="predicted"/>
<organism evidence="2 3">
    <name type="scientific">Ditylenchus destructor</name>
    <dbReference type="NCBI Taxonomy" id="166010"/>
    <lineage>
        <taxon>Eukaryota</taxon>
        <taxon>Metazoa</taxon>
        <taxon>Ecdysozoa</taxon>
        <taxon>Nematoda</taxon>
        <taxon>Chromadorea</taxon>
        <taxon>Rhabditida</taxon>
        <taxon>Tylenchina</taxon>
        <taxon>Tylenchomorpha</taxon>
        <taxon>Sphaerularioidea</taxon>
        <taxon>Anguinidae</taxon>
        <taxon>Anguininae</taxon>
        <taxon>Ditylenchus</taxon>
    </lineage>
</organism>
<sequence>MLGGASGGGGDPQNLPEAPLEAPPDSGVRFPEAITFRAWLGSGWVIAHFAWLAESCRLVYHSPGSELG</sequence>
<keyword evidence="3" id="KW-1185">Reference proteome</keyword>
<feature type="region of interest" description="Disordered" evidence="1">
    <location>
        <begin position="1"/>
        <end position="26"/>
    </location>
</feature>
<gene>
    <name evidence="2" type="ORF">DdX_21035</name>
</gene>
<dbReference type="Proteomes" id="UP001201812">
    <property type="component" value="Unassembled WGS sequence"/>
</dbReference>
<evidence type="ECO:0000313" key="3">
    <source>
        <dbReference type="Proteomes" id="UP001201812"/>
    </source>
</evidence>
<dbReference type="EMBL" id="JAKKPZ010000713">
    <property type="protein sequence ID" value="KAI1692804.1"/>
    <property type="molecule type" value="Genomic_DNA"/>
</dbReference>
<protein>
    <submittedName>
        <fullName evidence="2">Uncharacterized protein</fullName>
    </submittedName>
</protein>
<evidence type="ECO:0000313" key="2">
    <source>
        <dbReference type="EMBL" id="KAI1692804.1"/>
    </source>
</evidence>
<reference evidence="2" key="1">
    <citation type="submission" date="2022-01" db="EMBL/GenBank/DDBJ databases">
        <title>Genome Sequence Resource for Two Populations of Ditylenchus destructor, the Migratory Endoparasitic Phytonematode.</title>
        <authorList>
            <person name="Zhang H."/>
            <person name="Lin R."/>
            <person name="Xie B."/>
        </authorList>
    </citation>
    <scope>NUCLEOTIDE SEQUENCE</scope>
    <source>
        <strain evidence="2">BazhouSP</strain>
    </source>
</reference>
<accession>A0AAD4QW17</accession>
<feature type="compositionally biased region" description="Gly residues" evidence="1">
    <location>
        <begin position="1"/>
        <end position="11"/>
    </location>
</feature>
<comment type="caution">
    <text evidence="2">The sequence shown here is derived from an EMBL/GenBank/DDBJ whole genome shotgun (WGS) entry which is preliminary data.</text>
</comment>
<dbReference type="AlphaFoldDB" id="A0AAD4QW17"/>